<keyword evidence="1" id="KW-1133">Transmembrane helix</keyword>
<organism evidence="2 3">
    <name type="scientific">Sebaldella termitidis (strain ATCC 33386 / NCTC 11300)</name>
    <dbReference type="NCBI Taxonomy" id="526218"/>
    <lineage>
        <taxon>Bacteria</taxon>
        <taxon>Fusobacteriati</taxon>
        <taxon>Fusobacteriota</taxon>
        <taxon>Fusobacteriia</taxon>
        <taxon>Fusobacteriales</taxon>
        <taxon>Leptotrichiaceae</taxon>
        <taxon>Sebaldella</taxon>
    </lineage>
</organism>
<evidence type="ECO:0000313" key="3">
    <source>
        <dbReference type="Proteomes" id="UP000000845"/>
    </source>
</evidence>
<dbReference type="RefSeq" id="WP_012862283.1">
    <property type="nucleotide sequence ID" value="NC_013517.1"/>
</dbReference>
<sequence>MVIEGIKMIFIAILFCIGLFWCGILFIGIISLMCHIFIGIPIKILEALFPEKPKVPSSPKPKKIPGSK</sequence>
<name>D1AN85_SEBTE</name>
<reference evidence="3" key="1">
    <citation type="submission" date="2009-09" db="EMBL/GenBank/DDBJ databases">
        <title>The complete chromosome of Sebaldella termitidis ATCC 33386.</title>
        <authorList>
            <consortium name="US DOE Joint Genome Institute (JGI-PGF)"/>
            <person name="Lucas S."/>
            <person name="Copeland A."/>
            <person name="Lapidus A."/>
            <person name="Glavina del Rio T."/>
            <person name="Dalin E."/>
            <person name="Tice H."/>
            <person name="Bruce D."/>
            <person name="Goodwin L."/>
            <person name="Pitluck S."/>
            <person name="Kyrpides N."/>
            <person name="Mavromatis K."/>
            <person name="Ivanova N."/>
            <person name="Mikhailova N."/>
            <person name="Sims D."/>
            <person name="Meincke L."/>
            <person name="Brettin T."/>
            <person name="Detter J.C."/>
            <person name="Han C."/>
            <person name="Larimer F."/>
            <person name="Land M."/>
            <person name="Hauser L."/>
            <person name="Markowitz V."/>
            <person name="Cheng J.F."/>
            <person name="Hugenholtz P."/>
            <person name="Woyke T."/>
            <person name="Wu D."/>
            <person name="Eisen J.A."/>
        </authorList>
    </citation>
    <scope>NUCLEOTIDE SEQUENCE [LARGE SCALE GENOMIC DNA]</scope>
    <source>
        <strain evidence="3">ATCC 33386 / NCTC 11300</strain>
    </source>
</reference>
<keyword evidence="1" id="KW-0812">Transmembrane</keyword>
<evidence type="ECO:0000313" key="2">
    <source>
        <dbReference type="EMBL" id="ACZ09689.1"/>
    </source>
</evidence>
<protein>
    <recommendedName>
        <fullName evidence="4">Inner membrane component domain-containing protein</fullName>
    </recommendedName>
</protein>
<dbReference type="HOGENOM" id="CLU_2791592_0_0_0"/>
<dbReference type="AlphaFoldDB" id="D1AN85"/>
<reference evidence="2 3" key="2">
    <citation type="journal article" date="2010" name="Stand. Genomic Sci.">
        <title>Complete genome sequence of Sebaldella termitidis type strain (NCTC 11300).</title>
        <authorList>
            <person name="Harmon-Smith M."/>
            <person name="Celia L."/>
            <person name="Chertkov O."/>
            <person name="Lapidus A."/>
            <person name="Copeland A."/>
            <person name="Glavina Del Rio T."/>
            <person name="Nolan M."/>
            <person name="Lucas S."/>
            <person name="Tice H."/>
            <person name="Cheng J.F."/>
            <person name="Han C."/>
            <person name="Detter J.C."/>
            <person name="Bruce D."/>
            <person name="Goodwin L."/>
            <person name="Pitluck S."/>
            <person name="Pati A."/>
            <person name="Liolios K."/>
            <person name="Ivanova N."/>
            <person name="Mavromatis K."/>
            <person name="Mikhailova N."/>
            <person name="Chen A."/>
            <person name="Palaniappan K."/>
            <person name="Land M."/>
            <person name="Hauser L."/>
            <person name="Chang Y.J."/>
            <person name="Jeffries C.D."/>
            <person name="Brettin T."/>
            <person name="Goker M."/>
            <person name="Beck B."/>
            <person name="Bristow J."/>
            <person name="Eisen J.A."/>
            <person name="Markowitz V."/>
            <person name="Hugenholtz P."/>
            <person name="Kyrpides N.C."/>
            <person name="Klenk H.P."/>
            <person name="Chen F."/>
        </authorList>
    </citation>
    <scope>NUCLEOTIDE SEQUENCE [LARGE SCALE GENOMIC DNA]</scope>
    <source>
        <strain evidence="3">ATCC 33386 / NCTC 11300</strain>
    </source>
</reference>
<dbReference type="Proteomes" id="UP000000845">
    <property type="component" value="Chromosome"/>
</dbReference>
<evidence type="ECO:0008006" key="4">
    <source>
        <dbReference type="Google" id="ProtNLM"/>
    </source>
</evidence>
<feature type="transmembrane region" description="Helical" evidence="1">
    <location>
        <begin position="6"/>
        <end position="38"/>
    </location>
</feature>
<accession>D1AN85</accession>
<dbReference type="EMBL" id="CP001739">
    <property type="protein sequence ID" value="ACZ09689.1"/>
    <property type="molecule type" value="Genomic_DNA"/>
</dbReference>
<gene>
    <name evidence="2" type="ordered locus">Sterm_2845</name>
</gene>
<proteinExistence type="predicted"/>
<keyword evidence="1" id="KW-0472">Membrane</keyword>
<keyword evidence="3" id="KW-1185">Reference proteome</keyword>
<evidence type="ECO:0000256" key="1">
    <source>
        <dbReference type="SAM" id="Phobius"/>
    </source>
</evidence>
<dbReference type="STRING" id="526218.Sterm_2845"/>
<dbReference type="KEGG" id="str:Sterm_2845"/>